<keyword evidence="3" id="KW-1185">Reference proteome</keyword>
<dbReference type="Pfam" id="PF03184">
    <property type="entry name" value="DDE_1"/>
    <property type="match status" value="1"/>
</dbReference>
<accession>D0NLB7</accession>
<evidence type="ECO:0000313" key="3">
    <source>
        <dbReference type="Proteomes" id="UP000006643"/>
    </source>
</evidence>
<organism evidence="2 3">
    <name type="scientific">Phytophthora infestans (strain T30-4)</name>
    <name type="common">Potato late blight agent</name>
    <dbReference type="NCBI Taxonomy" id="403677"/>
    <lineage>
        <taxon>Eukaryota</taxon>
        <taxon>Sar</taxon>
        <taxon>Stramenopiles</taxon>
        <taxon>Oomycota</taxon>
        <taxon>Peronosporomycetes</taxon>
        <taxon>Peronosporales</taxon>
        <taxon>Peronosporaceae</taxon>
        <taxon>Phytophthora</taxon>
    </lineage>
</organism>
<dbReference type="InterPro" id="IPR050863">
    <property type="entry name" value="CenT-Element_Derived"/>
</dbReference>
<dbReference type="AlphaFoldDB" id="D0NLB7"/>
<dbReference type="GO" id="GO:0003677">
    <property type="term" value="F:DNA binding"/>
    <property type="evidence" value="ECO:0007669"/>
    <property type="project" value="TreeGrafter"/>
</dbReference>
<dbReference type="GO" id="GO:0005634">
    <property type="term" value="C:nucleus"/>
    <property type="evidence" value="ECO:0007669"/>
    <property type="project" value="TreeGrafter"/>
</dbReference>
<protein>
    <recommendedName>
        <fullName evidence="1">DDE-1 domain-containing protein</fullName>
    </recommendedName>
</protein>
<dbReference type="OrthoDB" id="124808at2759"/>
<dbReference type="KEGG" id="pif:PITG_12860"/>
<dbReference type="RefSeq" id="XP_002900231.1">
    <property type="nucleotide sequence ID" value="XM_002900185.1"/>
</dbReference>
<dbReference type="eggNOG" id="KOG3105">
    <property type="taxonomic scope" value="Eukaryota"/>
</dbReference>
<gene>
    <name evidence="2" type="ORF">PITG_12860</name>
</gene>
<evidence type="ECO:0000313" key="2">
    <source>
        <dbReference type="EMBL" id="EEY60435.1"/>
    </source>
</evidence>
<dbReference type="OMA" id="CKHIRIR"/>
<dbReference type="PANTHER" id="PTHR19303:SF73">
    <property type="entry name" value="PROTEIN PDC2"/>
    <property type="match status" value="1"/>
</dbReference>
<dbReference type="EMBL" id="DS028144">
    <property type="protein sequence ID" value="EEY60435.1"/>
    <property type="molecule type" value="Genomic_DNA"/>
</dbReference>
<evidence type="ECO:0000259" key="1">
    <source>
        <dbReference type="Pfam" id="PF03184"/>
    </source>
</evidence>
<dbReference type="HOGENOM" id="CLU_018294_2_2_1"/>
<dbReference type="InParanoid" id="D0NLB7"/>
<feature type="domain" description="DDE-1" evidence="1">
    <location>
        <begin position="36"/>
        <end position="115"/>
    </location>
</feature>
<proteinExistence type="predicted"/>
<dbReference type="VEuPathDB" id="FungiDB:PITG_12860"/>
<dbReference type="Proteomes" id="UP000006643">
    <property type="component" value="Unassembled WGS sequence"/>
</dbReference>
<dbReference type="InterPro" id="IPR004875">
    <property type="entry name" value="DDE_SF_endonuclease_dom"/>
</dbReference>
<dbReference type="STRING" id="403677.D0NLB7"/>
<name>D0NLB7_PHYIT</name>
<sequence>MDETSFYYDNVPRGSMCLNKASALKQNKSRLTLPRWLNQKPQDIEYESSKKAWMTTKLYKTWLLDLDNAMRASDRRILLLVDNASSHSETGLELKNVRVAKLPLNTTSKLQPLDQHSHTKL</sequence>
<dbReference type="GeneID" id="9478172"/>
<dbReference type="PANTHER" id="PTHR19303">
    <property type="entry name" value="TRANSPOSON"/>
    <property type="match status" value="1"/>
</dbReference>
<reference evidence="3" key="1">
    <citation type="journal article" date="2009" name="Nature">
        <title>Genome sequence and analysis of the Irish potato famine pathogen Phytophthora infestans.</title>
        <authorList>
            <consortium name="The Broad Institute Genome Sequencing Platform"/>
            <person name="Haas B.J."/>
            <person name="Kamoun S."/>
            <person name="Zody M.C."/>
            <person name="Jiang R.H."/>
            <person name="Handsaker R.E."/>
            <person name="Cano L.M."/>
            <person name="Grabherr M."/>
            <person name="Kodira C.D."/>
            <person name="Raffaele S."/>
            <person name="Torto-Alalibo T."/>
            <person name="Bozkurt T.O."/>
            <person name="Ah-Fong A.M."/>
            <person name="Alvarado L."/>
            <person name="Anderson V.L."/>
            <person name="Armstrong M.R."/>
            <person name="Avrova A."/>
            <person name="Baxter L."/>
            <person name="Beynon J."/>
            <person name="Boevink P.C."/>
            <person name="Bollmann S.R."/>
            <person name="Bos J.I."/>
            <person name="Bulone V."/>
            <person name="Cai G."/>
            <person name="Cakir C."/>
            <person name="Carrington J.C."/>
            <person name="Chawner M."/>
            <person name="Conti L."/>
            <person name="Costanzo S."/>
            <person name="Ewan R."/>
            <person name="Fahlgren N."/>
            <person name="Fischbach M.A."/>
            <person name="Fugelstad J."/>
            <person name="Gilroy E.M."/>
            <person name="Gnerre S."/>
            <person name="Green P.J."/>
            <person name="Grenville-Briggs L.J."/>
            <person name="Griffith J."/>
            <person name="Grunwald N.J."/>
            <person name="Horn K."/>
            <person name="Horner N.R."/>
            <person name="Hu C.H."/>
            <person name="Huitema E."/>
            <person name="Jeong D.H."/>
            <person name="Jones A.M."/>
            <person name="Jones J.D."/>
            <person name="Jones R.W."/>
            <person name="Karlsson E.K."/>
            <person name="Kunjeti S.G."/>
            <person name="Lamour K."/>
            <person name="Liu Z."/>
            <person name="Ma L."/>
            <person name="Maclean D."/>
            <person name="Chibucos M.C."/>
            <person name="McDonald H."/>
            <person name="McWalters J."/>
            <person name="Meijer H.J."/>
            <person name="Morgan W."/>
            <person name="Morris P.F."/>
            <person name="Munro C.A."/>
            <person name="O'Neill K."/>
            <person name="Ospina-Giraldo M."/>
            <person name="Pinzon A."/>
            <person name="Pritchard L."/>
            <person name="Ramsahoye B."/>
            <person name="Ren Q."/>
            <person name="Restrepo S."/>
            <person name="Roy S."/>
            <person name="Sadanandom A."/>
            <person name="Savidor A."/>
            <person name="Schornack S."/>
            <person name="Schwartz D.C."/>
            <person name="Schumann U.D."/>
            <person name="Schwessinger B."/>
            <person name="Seyer L."/>
            <person name="Sharpe T."/>
            <person name="Silvar C."/>
            <person name="Song J."/>
            <person name="Studholme D.J."/>
            <person name="Sykes S."/>
            <person name="Thines M."/>
            <person name="van de Vondervoort P.J."/>
            <person name="Phuntumart V."/>
            <person name="Wawra S."/>
            <person name="Weide R."/>
            <person name="Win J."/>
            <person name="Young C."/>
            <person name="Zhou S."/>
            <person name="Fry W."/>
            <person name="Meyers B.C."/>
            <person name="van West P."/>
            <person name="Ristaino J."/>
            <person name="Govers F."/>
            <person name="Birch P.R."/>
            <person name="Whisson S.C."/>
            <person name="Judelson H.S."/>
            <person name="Nusbaum C."/>
        </authorList>
    </citation>
    <scope>NUCLEOTIDE SEQUENCE [LARGE SCALE GENOMIC DNA]</scope>
    <source>
        <strain evidence="3">T30-4</strain>
    </source>
</reference>